<dbReference type="STRING" id="9009.A0A226MSE9"/>
<dbReference type="Proteomes" id="UP000198323">
    <property type="component" value="Unassembled WGS sequence"/>
</dbReference>
<evidence type="ECO:0000313" key="3">
    <source>
        <dbReference type="Proteomes" id="UP000198323"/>
    </source>
</evidence>
<sequence length="183" mass="20700">MEHSVRTHAKRDEEELLSAVESLRNQLRRTESSLQAVRTRLSSAAGREHSDSCFDQAADLTVEDFVQLNHNRRCSSNCKKPVGSASCRDFQRKHRKVGVHFVSVGTSICSKLKITVSSTKQMDCPCLSSKRVYASVNETINMFLFQISYLKSALDMHLVSIPKLEERIVTREAEVSAQDKILR</sequence>
<reference evidence="2 3" key="1">
    <citation type="submission" date="2016-07" db="EMBL/GenBank/DDBJ databases">
        <title>Disparate Historic Effective Population Sizes Predicted by Modern Levels of Genome Diversity for the Scaled Quail (Callipepla squamata) and the Northern Bobwhite (Colinus virginianus): Inferences from First and Second Generation Draft Genome Assemblies for Sympatric New World Quail.</title>
        <authorList>
            <person name="Oldeschulte D.L."/>
            <person name="Halley Y.A."/>
            <person name="Bhattarai E.K."/>
            <person name="Brashear W.A."/>
            <person name="Hill J."/>
            <person name="Metz R.P."/>
            <person name="Johnson C.D."/>
            <person name="Rollins D."/>
            <person name="Peterson M.J."/>
            <person name="Bickhart D.M."/>
            <person name="Decker J.E."/>
            <person name="Seabury C.M."/>
        </authorList>
    </citation>
    <scope>NUCLEOTIDE SEQUENCE [LARGE SCALE GENOMIC DNA]</scope>
    <source>
        <strain evidence="2 3">Texas</strain>
        <tissue evidence="2">Leg muscle</tissue>
    </source>
</reference>
<accession>A0A226MSE9</accession>
<organism evidence="2 3">
    <name type="scientific">Callipepla squamata</name>
    <name type="common">Scaled quail</name>
    <dbReference type="NCBI Taxonomy" id="9009"/>
    <lineage>
        <taxon>Eukaryota</taxon>
        <taxon>Metazoa</taxon>
        <taxon>Chordata</taxon>
        <taxon>Craniata</taxon>
        <taxon>Vertebrata</taxon>
        <taxon>Euteleostomi</taxon>
        <taxon>Archelosauria</taxon>
        <taxon>Archosauria</taxon>
        <taxon>Dinosauria</taxon>
        <taxon>Saurischia</taxon>
        <taxon>Theropoda</taxon>
        <taxon>Coelurosauria</taxon>
        <taxon>Aves</taxon>
        <taxon>Neognathae</taxon>
        <taxon>Galloanserae</taxon>
        <taxon>Galliformes</taxon>
        <taxon>Odontophoridae</taxon>
        <taxon>Callipepla</taxon>
    </lineage>
</organism>
<dbReference type="OrthoDB" id="2160759at2759"/>
<proteinExistence type="predicted"/>
<dbReference type="AlphaFoldDB" id="A0A226MSE9"/>
<feature type="coiled-coil region" evidence="1">
    <location>
        <begin position="6"/>
        <end position="40"/>
    </location>
</feature>
<keyword evidence="3" id="KW-1185">Reference proteome</keyword>
<evidence type="ECO:0000256" key="1">
    <source>
        <dbReference type="SAM" id="Coils"/>
    </source>
</evidence>
<gene>
    <name evidence="2" type="ORF">ASZ78_003915</name>
</gene>
<name>A0A226MSE9_CALSU</name>
<dbReference type="EMBL" id="MCFN01000505">
    <property type="protein sequence ID" value="OXB57929.1"/>
    <property type="molecule type" value="Genomic_DNA"/>
</dbReference>
<evidence type="ECO:0000313" key="2">
    <source>
        <dbReference type="EMBL" id="OXB57929.1"/>
    </source>
</evidence>
<comment type="caution">
    <text evidence="2">The sequence shown here is derived from an EMBL/GenBank/DDBJ whole genome shotgun (WGS) entry which is preliminary data.</text>
</comment>
<protein>
    <submittedName>
        <fullName evidence="2">Uncharacterized protein</fullName>
    </submittedName>
</protein>
<keyword evidence="1" id="KW-0175">Coiled coil</keyword>